<proteinExistence type="inferred from homology"/>
<dbReference type="InterPro" id="IPR036291">
    <property type="entry name" value="NAD(P)-bd_dom_sf"/>
</dbReference>
<dbReference type="RefSeq" id="WP_227909149.1">
    <property type="nucleotide sequence ID" value="NZ_CP095461.1"/>
</dbReference>
<dbReference type="PRINTS" id="PR00080">
    <property type="entry name" value="SDRFAMILY"/>
</dbReference>
<dbReference type="FunFam" id="3.40.50.720:FF:000084">
    <property type="entry name" value="Short-chain dehydrogenase reductase"/>
    <property type="match status" value="1"/>
</dbReference>
<feature type="region of interest" description="Disordered" evidence="4">
    <location>
        <begin position="1"/>
        <end position="22"/>
    </location>
</feature>
<dbReference type="InterPro" id="IPR020904">
    <property type="entry name" value="Sc_DH/Rdtase_CS"/>
</dbReference>
<dbReference type="PROSITE" id="PS00061">
    <property type="entry name" value="ADH_SHORT"/>
    <property type="match status" value="1"/>
</dbReference>
<dbReference type="Proteomes" id="UP001139264">
    <property type="component" value="Unassembled WGS sequence"/>
</dbReference>
<evidence type="ECO:0000256" key="4">
    <source>
        <dbReference type="SAM" id="MobiDB-lite"/>
    </source>
</evidence>
<feature type="domain" description="Ketoreductase" evidence="5">
    <location>
        <begin position="31"/>
        <end position="211"/>
    </location>
</feature>
<evidence type="ECO:0000256" key="2">
    <source>
        <dbReference type="ARBA" id="ARBA00023002"/>
    </source>
</evidence>
<evidence type="ECO:0000256" key="3">
    <source>
        <dbReference type="RuleBase" id="RU000363"/>
    </source>
</evidence>
<name>A0A9X1M3R9_9MICC</name>
<dbReference type="PANTHER" id="PTHR42879">
    <property type="entry name" value="3-OXOACYL-(ACYL-CARRIER-PROTEIN) REDUCTASE"/>
    <property type="match status" value="1"/>
</dbReference>
<dbReference type="InterPro" id="IPR002347">
    <property type="entry name" value="SDR_fam"/>
</dbReference>
<organism evidence="6 7">
    <name type="scientific">Arthrobacter gengyunqii</name>
    <dbReference type="NCBI Taxonomy" id="2886940"/>
    <lineage>
        <taxon>Bacteria</taxon>
        <taxon>Bacillati</taxon>
        <taxon>Actinomycetota</taxon>
        <taxon>Actinomycetes</taxon>
        <taxon>Micrococcales</taxon>
        <taxon>Micrococcaceae</taxon>
        <taxon>Arthrobacter</taxon>
    </lineage>
</organism>
<dbReference type="EMBL" id="JAJFZP010000015">
    <property type="protein sequence ID" value="MCC3270863.1"/>
    <property type="molecule type" value="Genomic_DNA"/>
</dbReference>
<dbReference type="CDD" id="cd05233">
    <property type="entry name" value="SDR_c"/>
    <property type="match status" value="1"/>
</dbReference>
<dbReference type="Pfam" id="PF00106">
    <property type="entry name" value="adh_short"/>
    <property type="match status" value="1"/>
</dbReference>
<evidence type="ECO:0000259" key="5">
    <source>
        <dbReference type="SMART" id="SM00822"/>
    </source>
</evidence>
<evidence type="ECO:0000313" key="6">
    <source>
        <dbReference type="EMBL" id="MCC3270863.1"/>
    </source>
</evidence>
<comment type="caution">
    <text evidence="6">The sequence shown here is derived from an EMBL/GenBank/DDBJ whole genome shotgun (WGS) entry which is preliminary data.</text>
</comment>
<sequence>MRSRAGRPDAGNGRVPRGRKGSTMDLQLIGKTAFISGSTQGIGYAVATMLAREGVTVTLHGRDAAKLAAAVETLRREVPGSSVDGIAADFAVPEQVERLCAELADVDILINNVGLFELKPFEDISAEEWRRYFEVNTLSGALLAQRLMPAMLARGWGRIVFISSESGVNVPADMIHYGASKAAMMAVGNGLAKLTRGTGVTVNSVLGGPTYSDGVAATVEGIAAATGQSVADMKQAIIGANQTSLLERFIEPEEIAAMVTFLASPHASATNGSAVRVDGGVLTSVV</sequence>
<dbReference type="SMART" id="SM00822">
    <property type="entry name" value="PKS_KR"/>
    <property type="match status" value="1"/>
</dbReference>
<comment type="similarity">
    <text evidence="1 3">Belongs to the short-chain dehydrogenases/reductases (SDR) family.</text>
</comment>
<protein>
    <submittedName>
        <fullName evidence="6">SDR family oxidoreductase</fullName>
    </submittedName>
</protein>
<keyword evidence="2" id="KW-0560">Oxidoreductase</keyword>
<evidence type="ECO:0000313" key="7">
    <source>
        <dbReference type="Proteomes" id="UP001139264"/>
    </source>
</evidence>
<dbReference type="InterPro" id="IPR057326">
    <property type="entry name" value="KR_dom"/>
</dbReference>
<dbReference type="InterPro" id="IPR050259">
    <property type="entry name" value="SDR"/>
</dbReference>
<accession>A0A9X1M3R9</accession>
<dbReference type="GO" id="GO:0016491">
    <property type="term" value="F:oxidoreductase activity"/>
    <property type="evidence" value="ECO:0007669"/>
    <property type="project" value="UniProtKB-KW"/>
</dbReference>
<dbReference type="AlphaFoldDB" id="A0A9X1M3R9"/>
<evidence type="ECO:0000256" key="1">
    <source>
        <dbReference type="ARBA" id="ARBA00006484"/>
    </source>
</evidence>
<reference evidence="6" key="1">
    <citation type="submission" date="2021-10" db="EMBL/GenBank/DDBJ databases">
        <title>Novel species in genus Arthrobacter.</title>
        <authorList>
            <person name="Liu Y."/>
        </authorList>
    </citation>
    <scope>NUCLEOTIDE SEQUENCE</scope>
    <source>
        <strain evidence="6">Zg-Y809</strain>
    </source>
</reference>
<dbReference type="PRINTS" id="PR00081">
    <property type="entry name" value="GDHRDH"/>
</dbReference>
<dbReference type="Gene3D" id="3.40.50.720">
    <property type="entry name" value="NAD(P)-binding Rossmann-like Domain"/>
    <property type="match status" value="1"/>
</dbReference>
<dbReference type="GO" id="GO:0032787">
    <property type="term" value="P:monocarboxylic acid metabolic process"/>
    <property type="evidence" value="ECO:0007669"/>
    <property type="project" value="UniProtKB-ARBA"/>
</dbReference>
<gene>
    <name evidence="6" type="ORF">LJ751_16130</name>
</gene>
<dbReference type="SUPFAM" id="SSF51735">
    <property type="entry name" value="NAD(P)-binding Rossmann-fold domains"/>
    <property type="match status" value="1"/>
</dbReference>